<proteinExistence type="predicted"/>
<evidence type="ECO:0000313" key="2">
    <source>
        <dbReference type="EMBL" id="KAL3279233.1"/>
    </source>
</evidence>
<protein>
    <recommendedName>
        <fullName evidence="4">Ionotropic receptor</fullName>
    </recommendedName>
</protein>
<evidence type="ECO:0000313" key="3">
    <source>
        <dbReference type="Proteomes" id="UP001516400"/>
    </source>
</evidence>
<evidence type="ECO:0000256" key="1">
    <source>
        <dbReference type="SAM" id="Phobius"/>
    </source>
</evidence>
<name>A0ABD2NKL6_9CUCU</name>
<evidence type="ECO:0008006" key="4">
    <source>
        <dbReference type="Google" id="ProtNLM"/>
    </source>
</evidence>
<gene>
    <name evidence="2" type="ORF">HHI36_016746</name>
</gene>
<accession>A0ABD2NKL6</accession>
<dbReference type="AlphaFoldDB" id="A0ABD2NKL6"/>
<reference evidence="2 3" key="1">
    <citation type="journal article" date="2021" name="BMC Biol.">
        <title>Horizontally acquired antibacterial genes associated with adaptive radiation of ladybird beetles.</title>
        <authorList>
            <person name="Li H.S."/>
            <person name="Tang X.F."/>
            <person name="Huang Y.H."/>
            <person name="Xu Z.Y."/>
            <person name="Chen M.L."/>
            <person name="Du X.Y."/>
            <person name="Qiu B.Y."/>
            <person name="Chen P.T."/>
            <person name="Zhang W."/>
            <person name="Slipinski A."/>
            <person name="Escalona H.E."/>
            <person name="Waterhouse R.M."/>
            <person name="Zwick A."/>
            <person name="Pang H."/>
        </authorList>
    </citation>
    <scope>NUCLEOTIDE SEQUENCE [LARGE SCALE GENOMIC DNA]</scope>
    <source>
        <strain evidence="2">SYSU2018</strain>
    </source>
</reference>
<sequence length="464" mass="53923">MLVDVVGISAGFFHCLNLLVQSMISIDTKCIVSINAPPITSVPIIQFNFENVTTEIQSDLRPNIYIINLDVISITNILEIIRADKNFNPEAQFILFGSKHHYSLEEFHSRLINNLIFLNSSEEVTSPCEHEVLSNTIENSSSTKIRQQVQRLALKVCYGIRLPYFICVAKNCSSAKGIIIEISDMIQDHLNIDFEYFGFEPVAFYAESGNYLLSGECDLVLDEIYMKGGMFDLVYQMNDDSDIWIIKKPGKIPQWKYLISVFSFQIWTVWFVCTLIACLAWATIEFSTESSSYGNIFIKIFIKFLKKIVIVMNLFLEQESAMKVLRFYELLLFIPIIHCIFTMSTIYKGRYTYMLLGANRYINEIRNFDDILEHKMYLLYYKPRQYRVELLNPKIKEYPESLIIPHNIDPIKWLDRVAFNENTASMKSTMETKYSLHRYKDEYGNNLLQLLKPAVNKIVVGMIF</sequence>
<feature type="transmembrane region" description="Helical" evidence="1">
    <location>
        <begin position="328"/>
        <end position="347"/>
    </location>
</feature>
<dbReference type="Proteomes" id="UP001516400">
    <property type="component" value="Unassembled WGS sequence"/>
</dbReference>
<keyword evidence="1" id="KW-0812">Transmembrane</keyword>
<comment type="caution">
    <text evidence="2">The sequence shown here is derived from an EMBL/GenBank/DDBJ whole genome shotgun (WGS) entry which is preliminary data.</text>
</comment>
<organism evidence="2 3">
    <name type="scientific">Cryptolaemus montrouzieri</name>
    <dbReference type="NCBI Taxonomy" id="559131"/>
    <lineage>
        <taxon>Eukaryota</taxon>
        <taxon>Metazoa</taxon>
        <taxon>Ecdysozoa</taxon>
        <taxon>Arthropoda</taxon>
        <taxon>Hexapoda</taxon>
        <taxon>Insecta</taxon>
        <taxon>Pterygota</taxon>
        <taxon>Neoptera</taxon>
        <taxon>Endopterygota</taxon>
        <taxon>Coleoptera</taxon>
        <taxon>Polyphaga</taxon>
        <taxon>Cucujiformia</taxon>
        <taxon>Coccinelloidea</taxon>
        <taxon>Coccinellidae</taxon>
        <taxon>Scymninae</taxon>
        <taxon>Scymnini</taxon>
        <taxon>Cryptolaemus</taxon>
    </lineage>
</organism>
<keyword evidence="3" id="KW-1185">Reference proteome</keyword>
<dbReference type="EMBL" id="JABFTP020000124">
    <property type="protein sequence ID" value="KAL3279233.1"/>
    <property type="molecule type" value="Genomic_DNA"/>
</dbReference>
<keyword evidence="1" id="KW-1133">Transmembrane helix</keyword>
<feature type="transmembrane region" description="Helical" evidence="1">
    <location>
        <begin position="296"/>
        <end position="316"/>
    </location>
</feature>
<feature type="transmembrane region" description="Helical" evidence="1">
    <location>
        <begin position="257"/>
        <end position="284"/>
    </location>
</feature>
<keyword evidence="1" id="KW-0472">Membrane</keyword>